<dbReference type="AlphaFoldDB" id="A0A8J6N1K3"/>
<evidence type="ECO:0000313" key="2">
    <source>
        <dbReference type="Proteomes" id="UP000650524"/>
    </source>
</evidence>
<sequence length="137" mass="15772">MDMNGICGDNCAYCPRYTATQHGGKIELEKVKELWVRLGLRDPDFNIKEMACHGCTPENNCAYPELYKCVSEKAHENCGFYDEYPCKLLDKSLDKSEKLKSLSAKVCTREEMDMLNKAFFSKKEYFDSIHQKYGGKL</sequence>
<dbReference type="InterPro" id="IPR024227">
    <property type="entry name" value="DUF3795"/>
</dbReference>
<organism evidence="1 2">
    <name type="scientific">Candidatus Desulfacyla euxinica</name>
    <dbReference type="NCBI Taxonomy" id="2841693"/>
    <lineage>
        <taxon>Bacteria</taxon>
        <taxon>Deltaproteobacteria</taxon>
        <taxon>Candidatus Desulfacyla</taxon>
    </lineage>
</organism>
<comment type="caution">
    <text evidence="1">The sequence shown here is derived from an EMBL/GenBank/DDBJ whole genome shotgun (WGS) entry which is preliminary data.</text>
</comment>
<reference evidence="1 2" key="1">
    <citation type="submission" date="2020-08" db="EMBL/GenBank/DDBJ databases">
        <title>Bridging the membrane lipid divide: bacteria of the FCB group superphylum have the potential to synthesize archaeal ether lipids.</title>
        <authorList>
            <person name="Villanueva L."/>
            <person name="Von Meijenfeldt F.A.B."/>
            <person name="Westbye A.B."/>
            <person name="Yadav S."/>
            <person name="Hopmans E.C."/>
            <person name="Dutilh B.E."/>
            <person name="Sinninghe Damste J.S."/>
        </authorList>
    </citation>
    <scope>NUCLEOTIDE SEQUENCE [LARGE SCALE GENOMIC DNA]</scope>
    <source>
        <strain evidence="1">NIOZ-UU27</strain>
    </source>
</reference>
<protein>
    <submittedName>
        <fullName evidence="1">DUF3795 domain-containing protein</fullName>
    </submittedName>
</protein>
<accession>A0A8J6N1K3</accession>
<dbReference type="Pfam" id="PF12675">
    <property type="entry name" value="DUF3795"/>
    <property type="match status" value="1"/>
</dbReference>
<dbReference type="Proteomes" id="UP000650524">
    <property type="component" value="Unassembled WGS sequence"/>
</dbReference>
<proteinExistence type="predicted"/>
<dbReference type="EMBL" id="JACNJD010000252">
    <property type="protein sequence ID" value="MBC8178051.1"/>
    <property type="molecule type" value="Genomic_DNA"/>
</dbReference>
<gene>
    <name evidence="1" type="ORF">H8E19_11660</name>
</gene>
<name>A0A8J6N1K3_9DELT</name>
<evidence type="ECO:0000313" key="1">
    <source>
        <dbReference type="EMBL" id="MBC8178051.1"/>
    </source>
</evidence>